<evidence type="ECO:0000313" key="2">
    <source>
        <dbReference type="EMBL" id="KAI1703220.1"/>
    </source>
</evidence>
<protein>
    <submittedName>
        <fullName evidence="2">Uncharacterized protein</fullName>
    </submittedName>
</protein>
<feature type="region of interest" description="Disordered" evidence="1">
    <location>
        <begin position="1"/>
        <end position="39"/>
    </location>
</feature>
<name>A0AAD4R175_9BILA</name>
<keyword evidence="3" id="KW-1185">Reference proteome</keyword>
<evidence type="ECO:0000313" key="3">
    <source>
        <dbReference type="Proteomes" id="UP001201812"/>
    </source>
</evidence>
<feature type="compositionally biased region" description="Polar residues" evidence="1">
    <location>
        <begin position="135"/>
        <end position="158"/>
    </location>
</feature>
<organism evidence="2 3">
    <name type="scientific">Ditylenchus destructor</name>
    <dbReference type="NCBI Taxonomy" id="166010"/>
    <lineage>
        <taxon>Eukaryota</taxon>
        <taxon>Metazoa</taxon>
        <taxon>Ecdysozoa</taxon>
        <taxon>Nematoda</taxon>
        <taxon>Chromadorea</taxon>
        <taxon>Rhabditida</taxon>
        <taxon>Tylenchina</taxon>
        <taxon>Tylenchomorpha</taxon>
        <taxon>Sphaerularioidea</taxon>
        <taxon>Anguinidae</taxon>
        <taxon>Anguininae</taxon>
        <taxon>Ditylenchus</taxon>
    </lineage>
</organism>
<accession>A0AAD4R175</accession>
<dbReference type="Proteomes" id="UP001201812">
    <property type="component" value="Unassembled WGS sequence"/>
</dbReference>
<dbReference type="AlphaFoldDB" id="A0AAD4R175"/>
<comment type="caution">
    <text evidence="2">The sequence shown here is derived from an EMBL/GenBank/DDBJ whole genome shotgun (WGS) entry which is preliminary data.</text>
</comment>
<feature type="compositionally biased region" description="Basic and acidic residues" evidence="1">
    <location>
        <begin position="210"/>
        <end position="219"/>
    </location>
</feature>
<proteinExistence type="predicted"/>
<reference evidence="2" key="1">
    <citation type="submission" date="2022-01" db="EMBL/GenBank/DDBJ databases">
        <title>Genome Sequence Resource for Two Populations of Ditylenchus destructor, the Migratory Endoparasitic Phytonematode.</title>
        <authorList>
            <person name="Zhang H."/>
            <person name="Lin R."/>
            <person name="Xie B."/>
        </authorList>
    </citation>
    <scope>NUCLEOTIDE SEQUENCE</scope>
    <source>
        <strain evidence="2">BazhouSP</strain>
    </source>
</reference>
<sequence>MNPGSPFQVVPNSPQEPLLPQSPETTQDEAVAPTNINPDDLPDVIPPVTTAQVQPSAPVLNIDNIISHANVAVPVANNNSVLSSATNSHNADTDNRPSTSRAIFDAGRRNRVATPVPLPRTLYREVFTYLNRTASQHSSRGVSSNSDEAFQPSQNYEGGTSGRNMPIVAGFNTFRHSSNSENHVSIGVDITAGGSSFNIQDEFSHTPAKQLKEDMHQDKNSPSTDESMESKPESEGSDMGVDNSAVLMKEIKNLCEKLNRFDIGKIDTGFKCDYGDNRYDKRCECGRSLGRPVKNPETGKMILENTGMDQPHHFANWMHIEGLHPNIYNLKGSLSQKSICPAGRFYQSRDLLEYFEAESQKPDGKYKEHKKSATEEHLKWRPDLMYFIACKKQAEYYFQLYFGNDEKCVAGHGPYDDKEQRRYFYNAEYSKSRGYEEKELTEENQ</sequence>
<gene>
    <name evidence="2" type="ORF">DdX_15053</name>
</gene>
<feature type="region of interest" description="Disordered" evidence="1">
    <location>
        <begin position="135"/>
        <end position="163"/>
    </location>
</feature>
<dbReference type="EMBL" id="JAKKPZ010000086">
    <property type="protein sequence ID" value="KAI1703220.1"/>
    <property type="molecule type" value="Genomic_DNA"/>
</dbReference>
<evidence type="ECO:0000256" key="1">
    <source>
        <dbReference type="SAM" id="MobiDB-lite"/>
    </source>
</evidence>
<feature type="region of interest" description="Disordered" evidence="1">
    <location>
        <begin position="209"/>
        <end position="240"/>
    </location>
</feature>